<dbReference type="PANTHER" id="PTHR48094:SF12">
    <property type="entry name" value="PARKINSON DISEASE PROTEIN 7 HOMOLOG"/>
    <property type="match status" value="1"/>
</dbReference>
<dbReference type="Gene3D" id="3.40.50.880">
    <property type="match status" value="1"/>
</dbReference>
<protein>
    <submittedName>
        <fullName evidence="2">Intracellular cysteine peptidase</fullName>
    </submittedName>
</protein>
<sequence length="265" mass="27756">MACLLLVATTDAFVPSWKLLAPSRTPAPRAEAATTDDAPKKRVLVPIADGSEEIEVVTVVDVLRRAGADVVLASVEDDRLACVCSRGVTIVADCGIKDVTGRGAPGWDLIAVPGGMPGAERISDSIPLHGALEKHFRALKPLAAICAAPAVVFEPKGFLEGYACTAHPAFVDELGGSLEEVATYAPARVVRDRHVITSKGPGTALEWALCLVDELFGPEAARDVAGPMVVQPSVAKPKTLSEWRLPEDDAPSGSRVDRVLAGLAK</sequence>
<dbReference type="InterPro" id="IPR029062">
    <property type="entry name" value="Class_I_gatase-like"/>
</dbReference>
<dbReference type="CDD" id="cd03135">
    <property type="entry name" value="GATase1_DJ-1"/>
    <property type="match status" value="1"/>
</dbReference>
<dbReference type="PANTHER" id="PTHR48094">
    <property type="entry name" value="PROTEIN/NUCLEIC ACID DEGLYCASE DJ-1-RELATED"/>
    <property type="match status" value="1"/>
</dbReference>
<dbReference type="NCBIfam" id="TIGR01383">
    <property type="entry name" value="not_thiJ"/>
    <property type="match status" value="1"/>
</dbReference>
<proteinExistence type="predicted"/>
<dbReference type="Pfam" id="PF01965">
    <property type="entry name" value="DJ-1_PfpI"/>
    <property type="match status" value="1"/>
</dbReference>
<dbReference type="EMBL" id="JBBJCI010000445">
    <property type="protein sequence ID" value="KAK7230215.1"/>
    <property type="molecule type" value="Genomic_DNA"/>
</dbReference>
<feature type="domain" description="DJ-1/PfpI" evidence="1">
    <location>
        <begin position="41"/>
        <end position="213"/>
    </location>
</feature>
<evidence type="ECO:0000313" key="2">
    <source>
        <dbReference type="EMBL" id="KAK7230215.1"/>
    </source>
</evidence>
<name>A0ABR1FG41_AURAN</name>
<dbReference type="InterPro" id="IPR006287">
    <property type="entry name" value="DJ-1"/>
</dbReference>
<dbReference type="SUPFAM" id="SSF52317">
    <property type="entry name" value="Class I glutamine amidotransferase-like"/>
    <property type="match status" value="1"/>
</dbReference>
<accession>A0ABR1FG41</accession>
<evidence type="ECO:0000259" key="1">
    <source>
        <dbReference type="Pfam" id="PF01965"/>
    </source>
</evidence>
<dbReference type="InterPro" id="IPR002818">
    <property type="entry name" value="DJ-1/PfpI"/>
</dbReference>
<dbReference type="Proteomes" id="UP001363151">
    <property type="component" value="Unassembled WGS sequence"/>
</dbReference>
<keyword evidence="3" id="KW-1185">Reference proteome</keyword>
<comment type="caution">
    <text evidence="2">The sequence shown here is derived from an EMBL/GenBank/DDBJ whole genome shotgun (WGS) entry which is preliminary data.</text>
</comment>
<organism evidence="2 3">
    <name type="scientific">Aureococcus anophagefferens</name>
    <name type="common">Harmful bloom alga</name>
    <dbReference type="NCBI Taxonomy" id="44056"/>
    <lineage>
        <taxon>Eukaryota</taxon>
        <taxon>Sar</taxon>
        <taxon>Stramenopiles</taxon>
        <taxon>Ochrophyta</taxon>
        <taxon>Pelagophyceae</taxon>
        <taxon>Pelagomonadales</taxon>
        <taxon>Pelagomonadaceae</taxon>
        <taxon>Aureococcus</taxon>
    </lineage>
</organism>
<dbReference type="InterPro" id="IPR050325">
    <property type="entry name" value="Prot/Nucl_acid_deglycase"/>
</dbReference>
<evidence type="ECO:0000313" key="3">
    <source>
        <dbReference type="Proteomes" id="UP001363151"/>
    </source>
</evidence>
<reference evidence="2 3" key="1">
    <citation type="submission" date="2024-03" db="EMBL/GenBank/DDBJ databases">
        <title>Aureococcus anophagefferens CCMP1851 and Kratosvirus quantuckense: Draft genome of a second virus-susceptible host strain in the model system.</title>
        <authorList>
            <person name="Chase E."/>
            <person name="Truchon A.R."/>
            <person name="Schepens W."/>
            <person name="Wilhelm S.W."/>
        </authorList>
    </citation>
    <scope>NUCLEOTIDE SEQUENCE [LARGE SCALE GENOMIC DNA]</scope>
    <source>
        <strain evidence="2 3">CCMP1851</strain>
    </source>
</reference>
<gene>
    <name evidence="2" type="ORF">SO694_0021204</name>
</gene>